<sequence>MSTDDNANNKTEDQEEVKKKVRKKRSLARRLTNLFIAFLITFVTLFLSLIVSIHIILQYYPDEFVGVAIKESVSRGTKQKYALDYDKINVKLISGWSIHDFLSSGSITLINPSFLPDSSFVAYNDSIPFGEKKNLVKINLRKFELQNFSILRAVFQKEIYIGNILLDSADIEIHKHKIVGQSKKESFGNRTLTETLNSLFYQNKEHLRRYRVGNIKTVNSSLNLFDHTQKIKQQVTLNEISTTLKDIYLDSLTLEQKILPVHIGDLECNTRNIKLELKNSPFGISLGKLDFSSVDSSLLIFNTSIYRINEGVGEKIPINNATIPLLSLEGIDIDRFLFDSSIYINKFSIVKPQVELKFHADARKKKKITPKKPQLPKFLRDIFIKEFHLESAKIPFETNKLGKRQINDISINLDDIVINNKILKQKIPVDYNFFDIKLKYQRWNFNNKHYAKVGGLYYHSKWQKLYLYSPAYKPIKSVPDSTSQTYISAQAKRITLNRVDYNFFLQNPLDSLFAYNHLLIDDLKSEIWLPTHPVEKVKKEKKKQKNITVALNSMLLKNGSVKVNIPKENEYQEQLTIQDIELDIDTLKLPLQNPKYFDLYKANVDFKDIDLPQISNYDFLIEEMAFTTNDSALAIAGLNISTVDSTQAPLNIESYIQGIHFSEVSWRKYLFSDSLIIDNIFIDIPSSDIEIPLKEAISSAHSITKDSINKASPKKGVPFKYLLVHDFHLRKGPLSVTKENLGLLGRSESMGVDIVDFSLEEKKIDWEDIYFVVEDIYAPIRSINHKSSIDKISLNVEKQSLKIQGVSLAPTEQNNNMFIKTLTGINNVDIEGLDLRMLKDIQQLNADNINLNGVRGVFAVDERFKPEGDTTSTKEKIQKEFLKYLGIENIKLELDDFAMLHTDNKGQESYLTFFGGELNVNQLRSQTSSTKYIGKIRPNHIYMKMKGLQFERDASPYVVSSSELVVDSGGDSIMISEANILPKMGSKSVGIIDSLFLLQVEELKIKGAGLKSFAYNKKIDIDTIYTNNISYLNPAKSKKVKKTGTFAEKNFPKEKVIALLDEFESISVDYIQVDSSSVSFRSLSKNNNRKNISRLMRRKRTETPLNNTELSPKELNKYSKKTNRISNSKRLSRERKEMLINEILAETKGNPIDVYTLSPTEDSLERLEHQKSFQSVYNENSIKDINLKIDGIYINQETVQSERDYVELGQIDLNLGKNIFNLNNGMYAIGFDSLNFNSHFEDIYLKNFALIPRYSKKLFGIVNEYQTDRIEISINDLLFRGFHFKNYFFTDDIHLNGVEIDRLNLSAYRDKTVPVDPYKKNPKMIHTIFEETPLTFKLDTITITDSHINYEEYKGNIRARSEDQELEGKSGQFQLNDFTGQIFNITNDTAKLSTDPYMEMYVKGILMEEGGQLKMYFRIPPLDSLGTYYYEGEVGQMDLIKLNPLVERLELVKIKDGNLKRMYFKVLADDSVAMGNMQFRYKNLEVDVLKDKAKKTGELKRRAFLSSVANLLIREENPRFPSMKQGHIYYERDTTKFIFNFWVKSVLTGVASTLSPLMEPEIPKKDKATKMEIRYIEKNTKRKNRLNGPLKKVY</sequence>
<proteinExistence type="predicted"/>
<keyword evidence="1" id="KW-0812">Transmembrane</keyword>
<gene>
    <name evidence="2" type="ORF">HHU12_07105</name>
</gene>
<reference evidence="2 3" key="1">
    <citation type="submission" date="2020-04" db="EMBL/GenBank/DDBJ databases">
        <title>Flammeovirga sp. SR4, a novel species isolated from seawater.</title>
        <authorList>
            <person name="Wang X."/>
        </authorList>
    </citation>
    <scope>NUCLEOTIDE SEQUENCE [LARGE SCALE GENOMIC DNA]</scope>
    <source>
        <strain evidence="2 3">ATCC 23126</strain>
    </source>
</reference>
<accession>A0A7X9P1S9</accession>
<evidence type="ECO:0000313" key="3">
    <source>
        <dbReference type="Proteomes" id="UP000576082"/>
    </source>
</evidence>
<dbReference type="RefSeq" id="WP_169656060.1">
    <property type="nucleotide sequence ID" value="NZ_JABANE010000014.1"/>
</dbReference>
<dbReference type="EMBL" id="JABANE010000014">
    <property type="protein sequence ID" value="NME67730.1"/>
    <property type="molecule type" value="Genomic_DNA"/>
</dbReference>
<evidence type="ECO:0000313" key="2">
    <source>
        <dbReference type="EMBL" id="NME67730.1"/>
    </source>
</evidence>
<keyword evidence="1" id="KW-1133">Transmembrane helix</keyword>
<comment type="caution">
    <text evidence="2">The sequence shown here is derived from an EMBL/GenBank/DDBJ whole genome shotgun (WGS) entry which is preliminary data.</text>
</comment>
<feature type="transmembrane region" description="Helical" evidence="1">
    <location>
        <begin position="31"/>
        <end position="57"/>
    </location>
</feature>
<protein>
    <submittedName>
        <fullName evidence="2">Uncharacterized protein</fullName>
    </submittedName>
</protein>
<evidence type="ECO:0000256" key="1">
    <source>
        <dbReference type="SAM" id="Phobius"/>
    </source>
</evidence>
<keyword evidence="3" id="KW-1185">Reference proteome</keyword>
<keyword evidence="1" id="KW-0472">Membrane</keyword>
<name>A0A7X9P1S9_9BACT</name>
<organism evidence="2 3">
    <name type="scientific">Flammeovirga aprica JL-4</name>
    <dbReference type="NCBI Taxonomy" id="694437"/>
    <lineage>
        <taxon>Bacteria</taxon>
        <taxon>Pseudomonadati</taxon>
        <taxon>Bacteroidota</taxon>
        <taxon>Cytophagia</taxon>
        <taxon>Cytophagales</taxon>
        <taxon>Flammeovirgaceae</taxon>
        <taxon>Flammeovirga</taxon>
    </lineage>
</organism>
<dbReference type="Proteomes" id="UP000576082">
    <property type="component" value="Unassembled WGS sequence"/>
</dbReference>